<name>A0ABR3GBM9_9PEZI</name>
<keyword evidence="3" id="KW-1185">Reference proteome</keyword>
<dbReference type="EMBL" id="JBBBZM010000131">
    <property type="protein sequence ID" value="KAL0633273.1"/>
    <property type="molecule type" value="Genomic_DNA"/>
</dbReference>
<comment type="caution">
    <text evidence="2">The sequence shown here is derived from an EMBL/GenBank/DDBJ whole genome shotgun (WGS) entry which is preliminary data.</text>
</comment>
<feature type="compositionally biased region" description="Pro residues" evidence="1">
    <location>
        <begin position="1"/>
        <end position="17"/>
    </location>
</feature>
<evidence type="ECO:0000256" key="1">
    <source>
        <dbReference type="SAM" id="MobiDB-lite"/>
    </source>
</evidence>
<evidence type="ECO:0000313" key="3">
    <source>
        <dbReference type="Proteomes" id="UP001447188"/>
    </source>
</evidence>
<dbReference type="Proteomes" id="UP001447188">
    <property type="component" value="Unassembled WGS sequence"/>
</dbReference>
<organism evidence="2 3">
    <name type="scientific">Discina gigas</name>
    <dbReference type="NCBI Taxonomy" id="1032678"/>
    <lineage>
        <taxon>Eukaryota</taxon>
        <taxon>Fungi</taxon>
        <taxon>Dikarya</taxon>
        <taxon>Ascomycota</taxon>
        <taxon>Pezizomycotina</taxon>
        <taxon>Pezizomycetes</taxon>
        <taxon>Pezizales</taxon>
        <taxon>Discinaceae</taxon>
        <taxon>Discina</taxon>
    </lineage>
</organism>
<accession>A0ABR3GBM9</accession>
<evidence type="ECO:0000313" key="2">
    <source>
        <dbReference type="EMBL" id="KAL0633273.1"/>
    </source>
</evidence>
<feature type="region of interest" description="Disordered" evidence="1">
    <location>
        <begin position="1"/>
        <end position="22"/>
    </location>
</feature>
<sequence>MNFPLPTTPPRSSPFPALPNKRRKVNSDAGAYVDPAALLAFLEKQSLNENSSSEDIFKSFQHIQAMAKEAMQLTRAVIRTKIPTSSLEMSDIQHRLGVVYKDSSSDSQWDIAQNADQDRRNGTPWLESALDDIANDEGWSLESCEALVRTVIDLILFDRLKLLDRGSPIKMFPIIGEYQINTKTVDPNVVISGRCDYALGYGGVPGKKDLDQALVAIEVKKRYHLLPNSPQLIGYLVGIQQRRQKAEKVVSIVYGIATDGVNFCFHRLDHARCLRTKFVVGVDKQLIHRYIDIILESALRDAPHTSPAGRFPGTSAAFETTVERPLWDNPVVEGRSMIVETESQMDYVIRPDADGDAHLVYVGEEQGDDADHDGLVVVDGYNM</sequence>
<protein>
    <submittedName>
        <fullName evidence="2">Uncharacterized protein</fullName>
    </submittedName>
</protein>
<reference evidence="2 3" key="1">
    <citation type="submission" date="2024-02" db="EMBL/GenBank/DDBJ databases">
        <title>Discinaceae phylogenomics.</title>
        <authorList>
            <person name="Dirks A.C."/>
            <person name="James T.Y."/>
        </authorList>
    </citation>
    <scope>NUCLEOTIDE SEQUENCE [LARGE SCALE GENOMIC DNA]</scope>
    <source>
        <strain evidence="2 3">ACD0624</strain>
    </source>
</reference>
<proteinExistence type="predicted"/>
<gene>
    <name evidence="2" type="ORF">Q9L58_007826</name>
</gene>